<evidence type="ECO:0000313" key="1">
    <source>
        <dbReference type="EMBL" id="KAJ3557765.1"/>
    </source>
</evidence>
<reference evidence="1" key="1">
    <citation type="submission" date="2022-07" db="EMBL/GenBank/DDBJ databases">
        <title>Genome Sequence of Phlebia brevispora.</title>
        <authorList>
            <person name="Buettner E."/>
        </authorList>
    </citation>
    <scope>NUCLEOTIDE SEQUENCE</scope>
    <source>
        <strain evidence="1">MPL23</strain>
    </source>
</reference>
<accession>A0ACC1TC37</accession>
<proteinExistence type="predicted"/>
<keyword evidence="2" id="KW-1185">Reference proteome</keyword>
<protein>
    <submittedName>
        <fullName evidence="1">Uncharacterized protein</fullName>
    </submittedName>
</protein>
<gene>
    <name evidence="1" type="ORF">NM688_g1290</name>
</gene>
<sequence>MNANLTAATFPYDFATPDLPERTIFSQLSRGHAILFVISTYTVYVLALCVYRVFFSPLAALPGPWYAAVSDFWITTHVVRMQQCRTVQSLFETFGPVVRIGPNKVIFCDVTSMRSVYCVHKFDKSSYYKSVQTNNNDHAMTTLPHAEHAMRRKSYSPHYAMSNLALFQPDLQDFSLKLTDILERISGKTSVDCLDLFRHLMVDVIACTVFGSRSGSLDNWAMNIRDPLSIAVYDFPKRGIMRSAVPTWAWNLICRIPNARWQELCNSDSIMAEYVGSRLYEVRANIQAGKIAHDTDEKMPLLQRMLQHRVFSTQQGMCDQDIISEAMGHLVAGVDSTSTLFSYLFWELSRRPDIARCLQTELEERIVDRKVIPDGLVLAELPYLNAFIKEALRLYGPVPSLLERVVPSRPSSAISKVDEDFDLMGYAVPPGTIVSTQSWSMHRDAEHFPSPETFLPERWLAVDGSEAEVERLARMGQHMMPFGVATIARNFDIKALTSETNERSMELRDAFVAFPAAKEYYLVSYIDGHHALIRLAISCRKSLTTKYFIHSTLAWRRNLSDVVRLGLRYPVIVGEHILDAGHEEHGHLGVLWYCICGCGCEGALREFVYAGHVNSSSRRPSCHTCTHAKYSRPDQTNLGGGKHDPYLECSATYESRCYTPTADCVTTVAFQKPMKGPLFKLNYAEYVPEQRLVARITWRADARRKVSALAFGLQEEGGTRRTKSP</sequence>
<organism evidence="1 2">
    <name type="scientific">Phlebia brevispora</name>
    <dbReference type="NCBI Taxonomy" id="194682"/>
    <lineage>
        <taxon>Eukaryota</taxon>
        <taxon>Fungi</taxon>
        <taxon>Dikarya</taxon>
        <taxon>Basidiomycota</taxon>
        <taxon>Agaricomycotina</taxon>
        <taxon>Agaricomycetes</taxon>
        <taxon>Polyporales</taxon>
        <taxon>Meruliaceae</taxon>
        <taxon>Phlebia</taxon>
    </lineage>
</organism>
<evidence type="ECO:0000313" key="2">
    <source>
        <dbReference type="Proteomes" id="UP001148662"/>
    </source>
</evidence>
<dbReference type="Proteomes" id="UP001148662">
    <property type="component" value="Unassembled WGS sequence"/>
</dbReference>
<comment type="caution">
    <text evidence="1">The sequence shown here is derived from an EMBL/GenBank/DDBJ whole genome shotgun (WGS) entry which is preliminary data.</text>
</comment>
<dbReference type="EMBL" id="JANHOG010000133">
    <property type="protein sequence ID" value="KAJ3557765.1"/>
    <property type="molecule type" value="Genomic_DNA"/>
</dbReference>
<name>A0ACC1TC37_9APHY</name>